<accession>A0A8J4QA80</accession>
<evidence type="ECO:0000313" key="1">
    <source>
        <dbReference type="EMBL" id="KAF3946642.1"/>
    </source>
</evidence>
<name>A0A8J4QA80_9ROSI</name>
<dbReference type="Proteomes" id="UP000737018">
    <property type="component" value="Unassembled WGS sequence"/>
</dbReference>
<evidence type="ECO:0000313" key="2">
    <source>
        <dbReference type="Proteomes" id="UP000737018"/>
    </source>
</evidence>
<comment type="caution">
    <text evidence="1">The sequence shown here is derived from an EMBL/GenBank/DDBJ whole genome shotgun (WGS) entry which is preliminary data.</text>
</comment>
<dbReference type="EMBL" id="JRKL02008828">
    <property type="protein sequence ID" value="KAF3946642.1"/>
    <property type="molecule type" value="Genomic_DNA"/>
</dbReference>
<gene>
    <name evidence="1" type="ORF">CMV_027115</name>
</gene>
<organism evidence="1 2">
    <name type="scientific">Castanea mollissima</name>
    <name type="common">Chinese chestnut</name>
    <dbReference type="NCBI Taxonomy" id="60419"/>
    <lineage>
        <taxon>Eukaryota</taxon>
        <taxon>Viridiplantae</taxon>
        <taxon>Streptophyta</taxon>
        <taxon>Embryophyta</taxon>
        <taxon>Tracheophyta</taxon>
        <taxon>Spermatophyta</taxon>
        <taxon>Magnoliopsida</taxon>
        <taxon>eudicotyledons</taxon>
        <taxon>Gunneridae</taxon>
        <taxon>Pentapetalae</taxon>
        <taxon>rosids</taxon>
        <taxon>fabids</taxon>
        <taxon>Fagales</taxon>
        <taxon>Fagaceae</taxon>
        <taxon>Castanea</taxon>
    </lineage>
</organism>
<reference evidence="1" key="1">
    <citation type="submission" date="2020-03" db="EMBL/GenBank/DDBJ databases">
        <title>Castanea mollissima Vanexum genome sequencing.</title>
        <authorList>
            <person name="Staton M."/>
        </authorList>
    </citation>
    <scope>NUCLEOTIDE SEQUENCE</scope>
    <source>
        <tissue evidence="1">Leaf</tissue>
    </source>
</reference>
<protein>
    <submittedName>
        <fullName evidence="1">Uncharacterized protein</fullName>
    </submittedName>
</protein>
<keyword evidence="2" id="KW-1185">Reference proteome</keyword>
<sequence>MQRWDCSPNHYLPSRQLVTQYVRHCVVRGAKYHRTDWSSLPNLPAPPITLEGLERKFSNVDEHAQETGLEEKPWYDFDGKSLKADLDEVMWYKKMGKLEASKRVESANVMLPKYSFYKVIYPAC</sequence>
<proteinExistence type="predicted"/>
<dbReference type="AlphaFoldDB" id="A0A8J4QA80"/>